<dbReference type="InterPro" id="IPR036397">
    <property type="entry name" value="RNaseH_sf"/>
</dbReference>
<name>A0ABD1B854_CARAN</name>
<dbReference type="PANTHER" id="PTHR47266">
    <property type="entry name" value="ENDONUCLEASE-RELATED"/>
    <property type="match status" value="1"/>
</dbReference>
<evidence type="ECO:0000259" key="1">
    <source>
        <dbReference type="PROSITE" id="PS50994"/>
    </source>
</evidence>
<protein>
    <submittedName>
        <fullName evidence="2">Mitochondrial protein</fullName>
    </submittedName>
</protein>
<dbReference type="PROSITE" id="PS50994">
    <property type="entry name" value="INTEGRASE"/>
    <property type="match status" value="1"/>
</dbReference>
<gene>
    <name evidence="2" type="ORF">V5N11_028583</name>
</gene>
<dbReference type="AlphaFoldDB" id="A0ABD1B854"/>
<dbReference type="SUPFAM" id="SSF53098">
    <property type="entry name" value="Ribonuclease H-like"/>
    <property type="match status" value="1"/>
</dbReference>
<organism evidence="2 3">
    <name type="scientific">Cardamine amara subsp. amara</name>
    <dbReference type="NCBI Taxonomy" id="228776"/>
    <lineage>
        <taxon>Eukaryota</taxon>
        <taxon>Viridiplantae</taxon>
        <taxon>Streptophyta</taxon>
        <taxon>Embryophyta</taxon>
        <taxon>Tracheophyta</taxon>
        <taxon>Spermatophyta</taxon>
        <taxon>Magnoliopsida</taxon>
        <taxon>eudicotyledons</taxon>
        <taxon>Gunneridae</taxon>
        <taxon>Pentapetalae</taxon>
        <taxon>rosids</taxon>
        <taxon>malvids</taxon>
        <taxon>Brassicales</taxon>
        <taxon>Brassicaceae</taxon>
        <taxon>Cardamineae</taxon>
        <taxon>Cardamine</taxon>
    </lineage>
</organism>
<evidence type="ECO:0000313" key="3">
    <source>
        <dbReference type="Proteomes" id="UP001558713"/>
    </source>
</evidence>
<dbReference type="InterPro" id="IPR052160">
    <property type="entry name" value="Gypsy_RT_Integrase-like"/>
</dbReference>
<comment type="caution">
    <text evidence="2">The sequence shown here is derived from an EMBL/GenBank/DDBJ whole genome shotgun (WGS) entry which is preliminary data.</text>
</comment>
<dbReference type="Gene3D" id="3.30.420.10">
    <property type="entry name" value="Ribonuclease H-like superfamily/Ribonuclease H"/>
    <property type="match status" value="1"/>
</dbReference>
<dbReference type="EMBL" id="JBANAX010000291">
    <property type="protein sequence ID" value="KAL1215120.1"/>
    <property type="molecule type" value="Genomic_DNA"/>
</dbReference>
<feature type="domain" description="Integrase catalytic" evidence="1">
    <location>
        <begin position="24"/>
        <end position="191"/>
    </location>
</feature>
<dbReference type="Proteomes" id="UP001558713">
    <property type="component" value="Unassembled WGS sequence"/>
</dbReference>
<dbReference type="InterPro" id="IPR012337">
    <property type="entry name" value="RNaseH-like_sf"/>
</dbReference>
<keyword evidence="3" id="KW-1185">Reference proteome</keyword>
<reference evidence="2 3" key="1">
    <citation type="submission" date="2024-04" db="EMBL/GenBank/DDBJ databases">
        <title>Genome assembly C_amara_ONT_v2.</title>
        <authorList>
            <person name="Yant L."/>
            <person name="Moore C."/>
            <person name="Slenker M."/>
        </authorList>
    </citation>
    <scope>NUCLEOTIDE SEQUENCE [LARGE SCALE GENOMIC DNA]</scope>
    <source>
        <tissue evidence="2">Leaf</tissue>
    </source>
</reference>
<sequence>MFRDAQRFISRCDACQRQDNISKMNEMPQTFILEVEVFDVWGIDFMGPFPSSYGNEYILVAVDYVSKWVETLESPTNDARVVVKMFKSIIFPRFGVPRIVISDGGSHFINKVFANLLRKNGVKHKVSTPYHPQTNGQVEISNSEIKNILQKTVSITRKNWSERLDDALWAYQTAYKTPLGTTPFHLVYGKTCHLPVELEYKAAWAVKMLNFDLKPAIERRTMQLHELEEIRHMAYDNSQIYKERTKAYHDKQITPSNFSPNDHVLLFNSRLKLFPGKLKSRWSGSFAIKEVRPHGAVVLLNTRGEKFVVKGQRLKPYLAESCMREGGYATLGDPPQA</sequence>
<proteinExistence type="predicted"/>
<dbReference type="Pfam" id="PF00665">
    <property type="entry name" value="rve"/>
    <property type="match status" value="1"/>
</dbReference>
<evidence type="ECO:0000313" key="2">
    <source>
        <dbReference type="EMBL" id="KAL1215120.1"/>
    </source>
</evidence>
<accession>A0ABD1B854</accession>
<dbReference type="InterPro" id="IPR001584">
    <property type="entry name" value="Integrase_cat-core"/>
</dbReference>